<dbReference type="AlphaFoldDB" id="A0A7S0X0V4"/>
<dbReference type="CDD" id="cd03443">
    <property type="entry name" value="PaaI_thioesterase"/>
    <property type="match status" value="1"/>
</dbReference>
<name>A0A7S0X0V4_9CHLO</name>
<reference evidence="2" key="1">
    <citation type="submission" date="2021-01" db="EMBL/GenBank/DDBJ databases">
        <authorList>
            <person name="Corre E."/>
            <person name="Pelletier E."/>
            <person name="Niang G."/>
            <person name="Scheremetjew M."/>
            <person name="Finn R."/>
            <person name="Kale V."/>
            <person name="Holt S."/>
            <person name="Cochrane G."/>
            <person name="Meng A."/>
            <person name="Brown T."/>
            <person name="Cohen L."/>
        </authorList>
    </citation>
    <scope>NUCLEOTIDE SEQUENCE</scope>
    <source>
        <strain evidence="2">SAG 11-49</strain>
    </source>
</reference>
<protein>
    <recommendedName>
        <fullName evidence="1">Thioesterase domain-containing protein</fullName>
    </recommendedName>
</protein>
<dbReference type="InterPro" id="IPR052061">
    <property type="entry name" value="PTE-AB_protein"/>
</dbReference>
<dbReference type="EMBL" id="HBFB01034618">
    <property type="protein sequence ID" value="CAD8695252.1"/>
    <property type="molecule type" value="Transcribed_RNA"/>
</dbReference>
<dbReference type="Pfam" id="PF03061">
    <property type="entry name" value="4HBT"/>
    <property type="match status" value="1"/>
</dbReference>
<dbReference type="InterPro" id="IPR006683">
    <property type="entry name" value="Thioestr_dom"/>
</dbReference>
<dbReference type="PANTHER" id="PTHR47260">
    <property type="entry name" value="UPF0644 PROTEIN PB2B4.06"/>
    <property type="match status" value="1"/>
</dbReference>
<dbReference type="Gene3D" id="3.10.129.10">
    <property type="entry name" value="Hotdog Thioesterase"/>
    <property type="match status" value="1"/>
</dbReference>
<accession>A0A7S0X0V4</accession>
<gene>
    <name evidence="2" type="ORF">CLEI1391_LOCUS19438</name>
</gene>
<feature type="domain" description="Thioesterase" evidence="1">
    <location>
        <begin position="171"/>
        <end position="249"/>
    </location>
</feature>
<dbReference type="PANTHER" id="PTHR47260:SF1">
    <property type="entry name" value="UPF0644 PROTEIN PB2B4.06"/>
    <property type="match status" value="1"/>
</dbReference>
<dbReference type="InterPro" id="IPR029069">
    <property type="entry name" value="HotDog_dom_sf"/>
</dbReference>
<organism evidence="2">
    <name type="scientific">Chlamydomonas leiostraca</name>
    <dbReference type="NCBI Taxonomy" id="1034604"/>
    <lineage>
        <taxon>Eukaryota</taxon>
        <taxon>Viridiplantae</taxon>
        <taxon>Chlorophyta</taxon>
        <taxon>core chlorophytes</taxon>
        <taxon>Chlorophyceae</taxon>
        <taxon>CS clade</taxon>
        <taxon>Chlamydomonadales</taxon>
        <taxon>Chlamydomonadaceae</taxon>
        <taxon>Chlamydomonas</taxon>
    </lineage>
</organism>
<sequence>MWSRGIRASWSLNSMGLRRNRNNKGWQHGQAPQSPRTCVSVSAAAGFSGAFQAASNLLSRLAGGAVLGAGGVLAAQNTAEADAKKKERPQLPTSQLPWVQELASRSEEVLCPGAELRNHPVASMFVDQDHLFETMVQSKQIGEFRCFYEKAAKKFHSVVQLGMDVCGFPQTVHGGLTAAIVDETLGGLGVCMWRAGKLGVRPPAYTARLEVDYKLKIPAGSTILVTAEMDHVSGRKIWMRATVSDGMGTEYAHAKALFVAPRMPHDVIVNTFSKEGKEGPASASQQR</sequence>
<dbReference type="SUPFAM" id="SSF54637">
    <property type="entry name" value="Thioesterase/thiol ester dehydrase-isomerase"/>
    <property type="match status" value="1"/>
</dbReference>
<evidence type="ECO:0000313" key="2">
    <source>
        <dbReference type="EMBL" id="CAD8695252.1"/>
    </source>
</evidence>
<evidence type="ECO:0000259" key="1">
    <source>
        <dbReference type="Pfam" id="PF03061"/>
    </source>
</evidence>
<proteinExistence type="predicted"/>